<accession>A0A9D2D5B1</accession>
<gene>
    <name evidence="2" type="ORF">H9726_00155</name>
</gene>
<proteinExistence type="predicted"/>
<evidence type="ECO:0000313" key="3">
    <source>
        <dbReference type="Proteomes" id="UP000824025"/>
    </source>
</evidence>
<organism evidence="2 3">
    <name type="scientific">Candidatus Borkfalkia avicola</name>
    <dbReference type="NCBI Taxonomy" id="2838503"/>
    <lineage>
        <taxon>Bacteria</taxon>
        <taxon>Bacillati</taxon>
        <taxon>Bacillota</taxon>
        <taxon>Clostridia</taxon>
        <taxon>Christensenellales</taxon>
        <taxon>Christensenellaceae</taxon>
        <taxon>Candidatus Borkfalkia</taxon>
    </lineage>
</organism>
<evidence type="ECO:0000313" key="2">
    <source>
        <dbReference type="EMBL" id="HIZ08873.1"/>
    </source>
</evidence>
<dbReference type="EMBL" id="DXCF01000002">
    <property type="protein sequence ID" value="HIZ08873.1"/>
    <property type="molecule type" value="Genomic_DNA"/>
</dbReference>
<dbReference type="InterPro" id="IPR046821">
    <property type="entry name" value="PDDEXK_11"/>
</dbReference>
<feature type="domain" description="PD-(D/E)XK nuclease" evidence="1">
    <location>
        <begin position="88"/>
        <end position="108"/>
    </location>
</feature>
<protein>
    <recommendedName>
        <fullName evidence="1">PD-(D/E)XK nuclease domain-containing protein</fullName>
    </recommendedName>
</protein>
<evidence type="ECO:0000259" key="1">
    <source>
        <dbReference type="Pfam" id="PF20472"/>
    </source>
</evidence>
<name>A0A9D2D5B1_9FIRM</name>
<dbReference type="Pfam" id="PF20472">
    <property type="entry name" value="PDDEXK_11"/>
    <property type="match status" value="1"/>
</dbReference>
<dbReference type="Proteomes" id="UP000824025">
    <property type="component" value="Unassembled WGS sequence"/>
</dbReference>
<reference evidence="2" key="2">
    <citation type="submission" date="2021-04" db="EMBL/GenBank/DDBJ databases">
        <authorList>
            <person name="Gilroy R."/>
        </authorList>
    </citation>
    <scope>NUCLEOTIDE SEQUENCE</scope>
    <source>
        <strain evidence="2">CHK192-19661</strain>
    </source>
</reference>
<comment type="caution">
    <text evidence="2">The sequence shown here is derived from an EMBL/GenBank/DDBJ whole genome shotgun (WGS) entry which is preliminary data.</text>
</comment>
<dbReference type="AlphaFoldDB" id="A0A9D2D5B1"/>
<reference evidence="2" key="1">
    <citation type="journal article" date="2021" name="PeerJ">
        <title>Extensive microbial diversity within the chicken gut microbiome revealed by metagenomics and culture.</title>
        <authorList>
            <person name="Gilroy R."/>
            <person name="Ravi A."/>
            <person name="Getino M."/>
            <person name="Pursley I."/>
            <person name="Horton D.L."/>
            <person name="Alikhan N.F."/>
            <person name="Baker D."/>
            <person name="Gharbi K."/>
            <person name="Hall N."/>
            <person name="Watson M."/>
            <person name="Adriaenssens E.M."/>
            <person name="Foster-Nyarko E."/>
            <person name="Jarju S."/>
            <person name="Secka A."/>
            <person name="Antonio M."/>
            <person name="Oren A."/>
            <person name="Chaudhuri R.R."/>
            <person name="La Ragione R."/>
            <person name="Hildebrand F."/>
            <person name="Pallen M.J."/>
        </authorList>
    </citation>
    <scope>NUCLEOTIDE SEQUENCE</scope>
    <source>
        <strain evidence="2">CHK192-19661</strain>
    </source>
</reference>
<sequence length="179" mass="20893">MIKNGKGGGNTRTGLIFEGKTDLSTFLQEQPHYSIIGHDVFYDGEKVAEVYKKNNFYSVFLKKMGIEWEDYISKKLLPDDSIFVLLNNKLFIIECKHQEVAGSVDEKLQTCDFKKKQYKKLMAPVNIDVEYIYLLDDWFRSPKYKDVLDYIQSVGCDYYFEYIPLVRLGLPVPEELITD</sequence>